<keyword evidence="2" id="KW-0472">Membrane</keyword>
<dbReference type="SUPFAM" id="SSF50965">
    <property type="entry name" value="Galactose oxidase, central domain"/>
    <property type="match status" value="1"/>
</dbReference>
<feature type="compositionally biased region" description="Basic and acidic residues" evidence="1">
    <location>
        <begin position="447"/>
        <end position="458"/>
    </location>
</feature>
<dbReference type="InterPro" id="IPR011043">
    <property type="entry name" value="Gal_Oxase/kelch_b-propeller"/>
</dbReference>
<keyword evidence="2" id="KW-0812">Transmembrane</keyword>
<dbReference type="PANTHER" id="PTHR23244:SF490">
    <property type="entry name" value="KELCH REPEAT PROTEIN"/>
    <property type="match status" value="1"/>
</dbReference>
<dbReference type="STRING" id="1448308.A0A2T2N461"/>
<reference evidence="3 4" key="1">
    <citation type="journal article" date="2018" name="Front. Microbiol.">
        <title>Genome-Wide Analysis of Corynespora cassiicola Leaf Fall Disease Putative Effectors.</title>
        <authorList>
            <person name="Lopez D."/>
            <person name="Ribeiro S."/>
            <person name="Label P."/>
            <person name="Fumanal B."/>
            <person name="Venisse J.S."/>
            <person name="Kohler A."/>
            <person name="de Oliveira R.R."/>
            <person name="Labutti K."/>
            <person name="Lipzen A."/>
            <person name="Lail K."/>
            <person name="Bauer D."/>
            <person name="Ohm R.A."/>
            <person name="Barry K.W."/>
            <person name="Spatafora J."/>
            <person name="Grigoriev I.V."/>
            <person name="Martin F.M."/>
            <person name="Pujade-Renaud V."/>
        </authorList>
    </citation>
    <scope>NUCLEOTIDE SEQUENCE [LARGE SCALE GENOMIC DNA]</scope>
    <source>
        <strain evidence="3 4">Philippines</strain>
    </source>
</reference>
<dbReference type="Proteomes" id="UP000240883">
    <property type="component" value="Unassembled WGS sequence"/>
</dbReference>
<accession>A0A2T2N461</accession>
<gene>
    <name evidence="3" type="ORF">BS50DRAFT_212394</name>
</gene>
<feature type="region of interest" description="Disordered" evidence="1">
    <location>
        <begin position="447"/>
        <end position="466"/>
    </location>
</feature>
<evidence type="ECO:0000313" key="4">
    <source>
        <dbReference type="Proteomes" id="UP000240883"/>
    </source>
</evidence>
<dbReference type="InterPro" id="IPR015915">
    <property type="entry name" value="Kelch-typ_b-propeller"/>
</dbReference>
<evidence type="ECO:0000256" key="1">
    <source>
        <dbReference type="SAM" id="MobiDB-lite"/>
    </source>
</evidence>
<dbReference type="EMBL" id="KZ678150">
    <property type="protein sequence ID" value="PSN60235.1"/>
    <property type="molecule type" value="Genomic_DNA"/>
</dbReference>
<protein>
    <recommendedName>
        <fullName evidence="5">Kelch repeat protein</fullName>
    </recommendedName>
</protein>
<dbReference type="Gene3D" id="2.120.10.80">
    <property type="entry name" value="Kelch-type beta propeller"/>
    <property type="match status" value="1"/>
</dbReference>
<proteinExistence type="predicted"/>
<evidence type="ECO:0000313" key="3">
    <source>
        <dbReference type="EMBL" id="PSN60235.1"/>
    </source>
</evidence>
<name>A0A2T2N461_CORCC</name>
<feature type="region of interest" description="Disordered" evidence="1">
    <location>
        <begin position="374"/>
        <end position="406"/>
    </location>
</feature>
<keyword evidence="2" id="KW-1133">Transmembrane helix</keyword>
<dbReference type="PANTHER" id="PTHR23244">
    <property type="entry name" value="KELCH REPEAT DOMAIN"/>
    <property type="match status" value="1"/>
</dbReference>
<sequence>MTQVIDLTNSWTNASVQIREIDRGGAPILNYRTFWVDDNKSTIYTFGGEASWLTSDVPAPPQPWIFKANGSGGGGWSKGRIDRDTNFPAILPAGVSYTHGNGIGYSLGGHLSDKDLPASKWLPVNGLLMYNMSSNTYTNVSAEGYGYDQVAQQGVAHFVPSLGPSGMLVFLGGRDASWTRFSDLDLKRTFADITLYDPSSGKWFHQNATGVIPSWRYRTCAVGAQGQNNTYEIFIYSGCSTSVYGGVYPSPVEAAATTSLDEIYVLSLPAFVWFKADYPAKSSRQSHTCHVVGNRQLLTVGGIDGAFQENDSFKLPNATDPFALGLGIFDLTKMEWSNKYDADALPYESPQVISEYYRSNPRYPEQWGSSGLQDLILNGTPASNTTTSAPPGNDAGNLGQDPASEKSRRSNVAMIAGVATGALALLVVSGLLIRYLRRRRKARMEIEKVQKESEKPGPELDSSPCEELAGAQRYELPEKSLFEMPAAPRIPQIRIETA</sequence>
<dbReference type="AlphaFoldDB" id="A0A2T2N461"/>
<feature type="transmembrane region" description="Helical" evidence="2">
    <location>
        <begin position="412"/>
        <end position="436"/>
    </location>
</feature>
<evidence type="ECO:0008006" key="5">
    <source>
        <dbReference type="Google" id="ProtNLM"/>
    </source>
</evidence>
<organism evidence="3 4">
    <name type="scientific">Corynespora cassiicola Philippines</name>
    <dbReference type="NCBI Taxonomy" id="1448308"/>
    <lineage>
        <taxon>Eukaryota</taxon>
        <taxon>Fungi</taxon>
        <taxon>Dikarya</taxon>
        <taxon>Ascomycota</taxon>
        <taxon>Pezizomycotina</taxon>
        <taxon>Dothideomycetes</taxon>
        <taxon>Pleosporomycetidae</taxon>
        <taxon>Pleosporales</taxon>
        <taxon>Corynesporascaceae</taxon>
        <taxon>Corynespora</taxon>
    </lineage>
</organism>
<feature type="compositionally biased region" description="Low complexity" evidence="1">
    <location>
        <begin position="378"/>
        <end position="392"/>
    </location>
</feature>
<dbReference type="OrthoDB" id="10251809at2759"/>
<evidence type="ECO:0000256" key="2">
    <source>
        <dbReference type="SAM" id="Phobius"/>
    </source>
</evidence>
<keyword evidence="4" id="KW-1185">Reference proteome</keyword>